<dbReference type="AlphaFoldDB" id="A0A1Y5Y349"/>
<dbReference type="RefSeq" id="WP_084432188.1">
    <property type="nucleotide sequence ID" value="NZ_FWXV01000009.1"/>
</dbReference>
<dbReference type="Proteomes" id="UP000192674">
    <property type="component" value="Unassembled WGS sequence"/>
</dbReference>
<evidence type="ECO:0000313" key="2">
    <source>
        <dbReference type="Proteomes" id="UP000192674"/>
    </source>
</evidence>
<reference evidence="1 2" key="1">
    <citation type="submission" date="2017-04" db="EMBL/GenBank/DDBJ databases">
        <authorList>
            <person name="Afonso C.L."/>
            <person name="Miller P.J."/>
            <person name="Scott M.A."/>
            <person name="Spackman E."/>
            <person name="Goraichik I."/>
            <person name="Dimitrov K.M."/>
            <person name="Suarez D.L."/>
            <person name="Swayne D.E."/>
        </authorList>
    </citation>
    <scope>NUCLEOTIDE SEQUENCE [LARGE SCALE GENOMIC DNA]</scope>
    <source>
        <strain evidence="1 2">DSM 43828</strain>
    </source>
</reference>
<sequence length="337" mass="37220">MSPLPRTTRLDRQTANRLLDTAVANVQRDYPVHWTRLIAGPEDLVPHRTLHPVFAGSYDWHSCVHQTWLAARLLRHDPDLPGAASAKSVLTSLITPEGCTTEAAYFSTGAGRHWERPYGWAWLLTLDAELAGTAWSVAPLNEVLRANWLTWIQDARFPVRVGTHANTAFAVGLVLDAARATGDTELAEACTSAALRWYFDDAGYGGFEPDAADFLSPALAEADLMRRVMDGTEFAKWFDAFLPDLTADRWQILREPAPVDDPSGAHGSHLSGLILSRAWAWRSIAESLPSSHRYVSLAREAFEAHSAVGWDYVFGYGYAAEHWLGTFAAYLELGAQS</sequence>
<dbReference type="Pfam" id="PF11199">
    <property type="entry name" value="DUF2891"/>
    <property type="match status" value="1"/>
</dbReference>
<accession>A0A1Y5Y349</accession>
<keyword evidence="2" id="KW-1185">Reference proteome</keyword>
<name>A0A1Y5Y349_KIBAR</name>
<evidence type="ECO:0000313" key="1">
    <source>
        <dbReference type="EMBL" id="SMD23341.1"/>
    </source>
</evidence>
<protein>
    <recommendedName>
        <fullName evidence="3">DUF2891 domain-containing protein</fullName>
    </recommendedName>
</protein>
<organism evidence="1 2">
    <name type="scientific">Kibdelosporangium aridum</name>
    <dbReference type="NCBI Taxonomy" id="2030"/>
    <lineage>
        <taxon>Bacteria</taxon>
        <taxon>Bacillati</taxon>
        <taxon>Actinomycetota</taxon>
        <taxon>Actinomycetes</taxon>
        <taxon>Pseudonocardiales</taxon>
        <taxon>Pseudonocardiaceae</taxon>
        <taxon>Kibdelosporangium</taxon>
    </lineage>
</organism>
<evidence type="ECO:0008006" key="3">
    <source>
        <dbReference type="Google" id="ProtNLM"/>
    </source>
</evidence>
<dbReference type="OrthoDB" id="9779797at2"/>
<proteinExistence type="predicted"/>
<dbReference type="InterPro" id="IPR021365">
    <property type="entry name" value="DUF2891"/>
</dbReference>
<dbReference type="EMBL" id="FWXV01000009">
    <property type="protein sequence ID" value="SMD23341.1"/>
    <property type="molecule type" value="Genomic_DNA"/>
</dbReference>
<gene>
    <name evidence="1" type="ORF">SAMN05661093_07916</name>
</gene>